<dbReference type="Proteomes" id="UP000070544">
    <property type="component" value="Unassembled WGS sequence"/>
</dbReference>
<feature type="compositionally biased region" description="Low complexity" evidence="1">
    <location>
        <begin position="9"/>
        <end position="20"/>
    </location>
</feature>
<feature type="region of interest" description="Disordered" evidence="1">
    <location>
        <begin position="456"/>
        <end position="499"/>
    </location>
</feature>
<feature type="region of interest" description="Disordered" evidence="1">
    <location>
        <begin position="568"/>
        <end position="599"/>
    </location>
</feature>
<feature type="compositionally biased region" description="Basic and acidic residues" evidence="1">
    <location>
        <begin position="475"/>
        <end position="484"/>
    </location>
</feature>
<sequence length="679" mass="72200">MEDASLVDSRSTSAANETSASATSAARMAYGVGKFSSTGTLLTSVEDAASAKYGPGGMQPSWGGGPGWNGPGGVKEFGTDMGTLAVQSRQEAVTGLACHVQPLILSDVRSEALHLASLRGRGGTAWWSGVVPGVVGSEQGLNKDGMLSERARPLYTTCSLNYQLTPRDRPPTLQQVTSYLTLLFQATDLPSEVAVVSLIYLERFLGRFPAANDSSASTGLPPPGCKSGHSPPTSKSASLSGDTWRRALLAAVVCAAKVWDDCAVWNVDFVGGGGGGNAVSGNASGVNDAVGAVECDVEDINALERFFLASLDFDVNVTPSEYARSYFVIRSHGLRQKARTRRRSRSGKSRMKKAIELGKNDTRKEQKEWNSDSENNLPPLPSRPNISSSGGWNSTIVDFAPSEKFGASSKYSTKQPNVTPPLPISDHMSVWRELLPATLPALPPLPDLYNPWSGPPGYSRIGQNDGPVTLGLGFGDDRPSRHSAPEPTPRPSTTYYGEPAGSFALRSMSVSSASSSSSTAAVAAPGAFSSSRGTEGPPPSPRARDILESSFRPLTVLDAARLAVRDDETGGGPWGWLRRTRRAFPTSPRGKSASRPTTETVGPVQYVAPLLPRRDYLHFLVRRRRTPVRPGQPDRREPDVRDGMIGLWPFRKAQSEALVVPGDDVRGAGPVGRSVAGVL</sequence>
<feature type="compositionally biased region" description="Basic and acidic residues" evidence="1">
    <location>
        <begin position="353"/>
        <end position="370"/>
    </location>
</feature>
<feature type="region of interest" description="Disordered" evidence="1">
    <location>
        <begin position="215"/>
        <end position="238"/>
    </location>
</feature>
<dbReference type="STRING" id="1344416.A0A139AXV0"/>
<name>A0A139AXV0_GONPJ</name>
<organism evidence="2 3">
    <name type="scientific">Gonapodya prolifera (strain JEL478)</name>
    <name type="common">Monoblepharis prolifera</name>
    <dbReference type="NCBI Taxonomy" id="1344416"/>
    <lineage>
        <taxon>Eukaryota</taxon>
        <taxon>Fungi</taxon>
        <taxon>Fungi incertae sedis</taxon>
        <taxon>Chytridiomycota</taxon>
        <taxon>Chytridiomycota incertae sedis</taxon>
        <taxon>Monoblepharidomycetes</taxon>
        <taxon>Monoblepharidales</taxon>
        <taxon>Gonapodyaceae</taxon>
        <taxon>Gonapodya</taxon>
    </lineage>
</organism>
<reference evidence="2 3" key="1">
    <citation type="journal article" date="2015" name="Genome Biol. Evol.">
        <title>Phylogenomic analyses indicate that early fungi evolved digesting cell walls of algal ancestors of land plants.</title>
        <authorList>
            <person name="Chang Y."/>
            <person name="Wang S."/>
            <person name="Sekimoto S."/>
            <person name="Aerts A.L."/>
            <person name="Choi C."/>
            <person name="Clum A."/>
            <person name="LaButti K.M."/>
            <person name="Lindquist E.A."/>
            <person name="Yee Ngan C."/>
            <person name="Ohm R.A."/>
            <person name="Salamov A.A."/>
            <person name="Grigoriev I.V."/>
            <person name="Spatafora J.W."/>
            <person name="Berbee M.L."/>
        </authorList>
    </citation>
    <scope>NUCLEOTIDE SEQUENCE [LARGE SCALE GENOMIC DNA]</scope>
    <source>
        <strain evidence="2 3">JEL478</strain>
    </source>
</reference>
<dbReference type="PANTHER" id="PTHR14248">
    <property type="entry name" value="CYCLIN Y, ISOFORM A"/>
    <property type="match status" value="1"/>
</dbReference>
<proteinExistence type="predicted"/>
<gene>
    <name evidence="2" type="ORF">M427DRAFT_315316</name>
</gene>
<keyword evidence="3" id="KW-1185">Reference proteome</keyword>
<feature type="region of interest" description="Disordered" evidence="1">
    <location>
        <begin position="1"/>
        <end position="20"/>
    </location>
</feature>
<evidence type="ECO:0008006" key="4">
    <source>
        <dbReference type="Google" id="ProtNLM"/>
    </source>
</evidence>
<dbReference type="Gene3D" id="1.10.472.10">
    <property type="entry name" value="Cyclin-like"/>
    <property type="match status" value="1"/>
</dbReference>
<feature type="region of interest" description="Disordered" evidence="1">
    <location>
        <begin position="526"/>
        <end position="545"/>
    </location>
</feature>
<feature type="region of interest" description="Disordered" evidence="1">
    <location>
        <begin position="337"/>
        <end position="391"/>
    </location>
</feature>
<evidence type="ECO:0000313" key="2">
    <source>
        <dbReference type="EMBL" id="KXS21275.1"/>
    </source>
</evidence>
<feature type="compositionally biased region" description="Basic residues" evidence="1">
    <location>
        <begin position="337"/>
        <end position="352"/>
    </location>
</feature>
<evidence type="ECO:0000256" key="1">
    <source>
        <dbReference type="SAM" id="MobiDB-lite"/>
    </source>
</evidence>
<accession>A0A139AXV0</accession>
<dbReference type="AlphaFoldDB" id="A0A139AXV0"/>
<protein>
    <recommendedName>
        <fullName evidence="4">Cyclin N-terminal domain-containing protein</fullName>
    </recommendedName>
</protein>
<evidence type="ECO:0000313" key="3">
    <source>
        <dbReference type="Proteomes" id="UP000070544"/>
    </source>
</evidence>
<dbReference type="OrthoDB" id="10250320at2759"/>
<dbReference type="EMBL" id="KQ965733">
    <property type="protein sequence ID" value="KXS21275.1"/>
    <property type="molecule type" value="Genomic_DNA"/>
</dbReference>